<dbReference type="EMBL" id="LFCV01000035">
    <property type="protein sequence ID" value="KMJ45891.1"/>
    <property type="molecule type" value="Genomic_DNA"/>
</dbReference>
<name>A0A0J5FUE1_9GAMM</name>
<gene>
    <name evidence="1" type="ORF">AB204_06790</name>
</gene>
<protein>
    <submittedName>
        <fullName evidence="1">Uncharacterized protein</fullName>
    </submittedName>
</protein>
<dbReference type="Proteomes" id="UP000036277">
    <property type="component" value="Unassembled WGS sequence"/>
</dbReference>
<evidence type="ECO:0000313" key="1">
    <source>
        <dbReference type="EMBL" id="KMJ45891.1"/>
    </source>
</evidence>
<proteinExistence type="predicted"/>
<accession>A0A0J5FUE1</accession>
<keyword evidence="2" id="KW-1185">Reference proteome</keyword>
<dbReference type="AlphaFoldDB" id="A0A0J5FUE1"/>
<reference evidence="1 2" key="1">
    <citation type="submission" date="2015-06" db="EMBL/GenBank/DDBJ databases">
        <title>Draft Whole-Genome Sequence of the Entomopathogenic Bacterium Xenorhabdus khoisanae.</title>
        <authorList>
            <person name="Naidoo S."/>
            <person name="Featherston J."/>
            <person name="Gray V.M."/>
        </authorList>
    </citation>
    <scope>NUCLEOTIDE SEQUENCE [LARGE SCALE GENOMIC DNA]</scope>
    <source>
        <strain evidence="1 2">MCB</strain>
    </source>
</reference>
<sequence>MMINIFQKYKPLECFHIPAGWLTMKNNMYDVPPSVLDDISCEEERFLVEDAFFRNDIFIARTDYPLSTTNEIRGVVSIHGRLFNSSDYEGNYSCFYDVEISIFIGKKKHENIYYEEKVANNRFDAARITSKYMFVFSNYISSAFALGKLNKNSDFGEFISMAFSDKGQI</sequence>
<comment type="caution">
    <text evidence="1">The sequence shown here is derived from an EMBL/GenBank/DDBJ whole genome shotgun (WGS) entry which is preliminary data.</text>
</comment>
<evidence type="ECO:0000313" key="2">
    <source>
        <dbReference type="Proteomes" id="UP000036277"/>
    </source>
</evidence>
<organism evidence="1 2">
    <name type="scientific">Xenorhabdus khoisanae</name>
    <dbReference type="NCBI Taxonomy" id="880157"/>
    <lineage>
        <taxon>Bacteria</taxon>
        <taxon>Pseudomonadati</taxon>
        <taxon>Pseudomonadota</taxon>
        <taxon>Gammaproteobacteria</taxon>
        <taxon>Enterobacterales</taxon>
        <taxon>Morganellaceae</taxon>
        <taxon>Xenorhabdus</taxon>
    </lineage>
</organism>
<dbReference type="PATRIC" id="fig|880157.4.peg.1428"/>